<name>A0A6C0HTK7_9ZZZZ</name>
<dbReference type="EMBL" id="MN740010">
    <property type="protein sequence ID" value="QHT83476.1"/>
    <property type="molecule type" value="Genomic_DNA"/>
</dbReference>
<dbReference type="AlphaFoldDB" id="A0A6C0HTK7"/>
<accession>A0A6C0HTK7</accession>
<evidence type="ECO:0000256" key="1">
    <source>
        <dbReference type="SAM" id="MobiDB-lite"/>
    </source>
</evidence>
<proteinExistence type="predicted"/>
<feature type="compositionally biased region" description="Low complexity" evidence="1">
    <location>
        <begin position="15"/>
        <end position="25"/>
    </location>
</feature>
<organism evidence="2">
    <name type="scientific">viral metagenome</name>
    <dbReference type="NCBI Taxonomy" id="1070528"/>
    <lineage>
        <taxon>unclassified sequences</taxon>
        <taxon>metagenomes</taxon>
        <taxon>organismal metagenomes</taxon>
    </lineage>
</organism>
<reference evidence="2" key="1">
    <citation type="journal article" date="2020" name="Nature">
        <title>Giant virus diversity and host interactions through global metagenomics.</title>
        <authorList>
            <person name="Schulz F."/>
            <person name="Roux S."/>
            <person name="Paez-Espino D."/>
            <person name="Jungbluth S."/>
            <person name="Walsh D.A."/>
            <person name="Denef V.J."/>
            <person name="McMahon K.D."/>
            <person name="Konstantinidis K.T."/>
            <person name="Eloe-Fadrosh E.A."/>
            <person name="Kyrpides N.C."/>
            <person name="Woyke T."/>
        </authorList>
    </citation>
    <scope>NUCLEOTIDE SEQUENCE</scope>
    <source>
        <strain evidence="2">GVMAG-M-3300023184-168</strain>
    </source>
</reference>
<feature type="region of interest" description="Disordered" evidence="1">
    <location>
        <begin position="1"/>
        <end position="46"/>
    </location>
</feature>
<sequence>MDRPSHPSHLSYDTDSSNESSLLLYESDDIISEEQEEDSFISYDDEDDDYSISTEEEIEFDTLFEEESEHLFQEKVDKQYYIGLATQIEGDDFLVMANTISTKGFLKNPYHKLLHYLWLHSIIRVKQPKIDILKLVIRSDGVYTVVIKTFWLRVFQRRWKRIFRESQEKLMKRKSLNYLKIREITSKKSLYNL</sequence>
<feature type="compositionally biased region" description="Acidic residues" evidence="1">
    <location>
        <begin position="26"/>
        <end position="46"/>
    </location>
</feature>
<evidence type="ECO:0000313" key="2">
    <source>
        <dbReference type="EMBL" id="QHT83476.1"/>
    </source>
</evidence>
<protein>
    <submittedName>
        <fullName evidence="2">Uncharacterized protein</fullName>
    </submittedName>
</protein>